<dbReference type="Gene3D" id="3.20.20.70">
    <property type="entry name" value="Aldolase class I"/>
    <property type="match status" value="1"/>
</dbReference>
<gene>
    <name evidence="8" type="ORF">A2625_00775</name>
</gene>
<evidence type="ECO:0000256" key="2">
    <source>
        <dbReference type="ARBA" id="ARBA00022485"/>
    </source>
</evidence>
<comment type="cofactor">
    <cofactor evidence="1">
        <name>[4Fe-4S] cluster</name>
        <dbReference type="ChEBI" id="CHEBI:49883"/>
    </cofactor>
</comment>
<dbReference type="SUPFAM" id="SSF102114">
    <property type="entry name" value="Radical SAM enzymes"/>
    <property type="match status" value="1"/>
</dbReference>
<dbReference type="PANTHER" id="PTHR11228">
    <property type="entry name" value="RADICAL SAM DOMAIN PROTEIN"/>
    <property type="match status" value="1"/>
</dbReference>
<dbReference type="SFLD" id="SFLDG01067">
    <property type="entry name" value="SPASM/twitch_domain_containing"/>
    <property type="match status" value="2"/>
</dbReference>
<organism evidence="8 9">
    <name type="scientific">candidate division WOR-1 bacterium RIFCSPHIGHO2_01_FULL_53_15</name>
    <dbReference type="NCBI Taxonomy" id="1802564"/>
    <lineage>
        <taxon>Bacteria</taxon>
        <taxon>Bacillati</taxon>
        <taxon>Saganbacteria</taxon>
    </lineage>
</organism>
<dbReference type="GO" id="GO:0046872">
    <property type="term" value="F:metal ion binding"/>
    <property type="evidence" value="ECO:0007669"/>
    <property type="project" value="UniProtKB-KW"/>
</dbReference>
<keyword evidence="5" id="KW-0408">Iron</keyword>
<evidence type="ECO:0000259" key="7">
    <source>
        <dbReference type="PROSITE" id="PS51918"/>
    </source>
</evidence>
<evidence type="ECO:0000256" key="5">
    <source>
        <dbReference type="ARBA" id="ARBA00023004"/>
    </source>
</evidence>
<dbReference type="InterPro" id="IPR013785">
    <property type="entry name" value="Aldolase_TIM"/>
</dbReference>
<keyword evidence="4" id="KW-0479">Metal-binding</keyword>
<accession>A0A1F4Q3L0</accession>
<reference evidence="8 9" key="1">
    <citation type="journal article" date="2016" name="Nat. Commun.">
        <title>Thousands of microbial genomes shed light on interconnected biogeochemical processes in an aquifer system.</title>
        <authorList>
            <person name="Anantharaman K."/>
            <person name="Brown C.T."/>
            <person name="Hug L.A."/>
            <person name="Sharon I."/>
            <person name="Castelle C.J."/>
            <person name="Probst A.J."/>
            <person name="Thomas B.C."/>
            <person name="Singh A."/>
            <person name="Wilkins M.J."/>
            <person name="Karaoz U."/>
            <person name="Brodie E.L."/>
            <person name="Williams K.H."/>
            <person name="Hubbard S.S."/>
            <person name="Banfield J.F."/>
        </authorList>
    </citation>
    <scope>NUCLEOTIDE SEQUENCE [LARGE SCALE GENOMIC DNA]</scope>
</reference>
<dbReference type="InterPro" id="IPR006638">
    <property type="entry name" value="Elp3/MiaA/NifB-like_rSAM"/>
</dbReference>
<dbReference type="SFLD" id="SFLDG01387">
    <property type="entry name" value="BtrN-like_SPASM_domain_contain"/>
    <property type="match status" value="1"/>
</dbReference>
<dbReference type="Pfam" id="PF04055">
    <property type="entry name" value="Radical_SAM"/>
    <property type="match status" value="1"/>
</dbReference>
<sequence length="359" mass="39854">MLPRLIFFELTKRCNLGCIHCRATAQKEPLPGEMTTQEVFTFIDDVAAFARHGGQAKPIMVLTGGEPLYRADIFEIIKYTVGKGLKAALATNGTLIIPEIAKKIKEAGATRVAISLDGARPETHDGFRMQKGAFEQALNGIKLLREQGVGVQINTTVTTHNLAEITEIYNLALKIGAEAFHIFLLVPVGCGLTIAKEKEITPEQYEEVLNWFYDKEKESRIEVKATCAPHYYRIRLQRAKAEGKTLNPARGCLAGSAVCFVSHKGDVQPCGYLPLVAGNVRQTKFKDIWEKSQLFDSLRKPELLKGKCGECEYKIICEGCRARAYAAVGDYLEAEPFCTYEPKGTHGRNRQETPQRTAV</sequence>
<dbReference type="GO" id="GO:0003824">
    <property type="term" value="F:catalytic activity"/>
    <property type="evidence" value="ECO:0007669"/>
    <property type="project" value="InterPro"/>
</dbReference>
<dbReference type="InterPro" id="IPR058240">
    <property type="entry name" value="rSAM_sf"/>
</dbReference>
<feature type="domain" description="Radical SAM core" evidence="7">
    <location>
        <begin position="1"/>
        <end position="218"/>
    </location>
</feature>
<name>A0A1F4Q3L0_UNCSA</name>
<evidence type="ECO:0000256" key="1">
    <source>
        <dbReference type="ARBA" id="ARBA00001966"/>
    </source>
</evidence>
<evidence type="ECO:0000256" key="4">
    <source>
        <dbReference type="ARBA" id="ARBA00022723"/>
    </source>
</evidence>
<dbReference type="Proteomes" id="UP000178724">
    <property type="component" value="Unassembled WGS sequence"/>
</dbReference>
<evidence type="ECO:0000313" key="9">
    <source>
        <dbReference type="Proteomes" id="UP000178724"/>
    </source>
</evidence>
<keyword evidence="3" id="KW-0949">S-adenosyl-L-methionine</keyword>
<dbReference type="InterPro" id="IPR023885">
    <property type="entry name" value="4Fe4S-binding_SPASM_dom"/>
</dbReference>
<dbReference type="PROSITE" id="PS51918">
    <property type="entry name" value="RADICAL_SAM"/>
    <property type="match status" value="1"/>
</dbReference>
<comment type="caution">
    <text evidence="8">The sequence shown here is derived from an EMBL/GenBank/DDBJ whole genome shotgun (WGS) entry which is preliminary data.</text>
</comment>
<dbReference type="SFLD" id="SFLDG01386">
    <property type="entry name" value="main_SPASM_domain-containing"/>
    <property type="match status" value="1"/>
</dbReference>
<dbReference type="InterPro" id="IPR017200">
    <property type="entry name" value="PqqE-like"/>
</dbReference>
<dbReference type="InterPro" id="IPR007197">
    <property type="entry name" value="rSAM"/>
</dbReference>
<dbReference type="AlphaFoldDB" id="A0A1F4Q3L0"/>
<dbReference type="NCBIfam" id="TIGR04085">
    <property type="entry name" value="rSAM_more_4Fe4S"/>
    <property type="match status" value="1"/>
</dbReference>
<evidence type="ECO:0000256" key="6">
    <source>
        <dbReference type="ARBA" id="ARBA00023014"/>
    </source>
</evidence>
<dbReference type="SFLD" id="SFLDS00029">
    <property type="entry name" value="Radical_SAM"/>
    <property type="match status" value="2"/>
</dbReference>
<evidence type="ECO:0000313" key="8">
    <source>
        <dbReference type="EMBL" id="OGB90467.1"/>
    </source>
</evidence>
<dbReference type="Pfam" id="PF13186">
    <property type="entry name" value="SPASM"/>
    <property type="match status" value="1"/>
</dbReference>
<evidence type="ECO:0000256" key="3">
    <source>
        <dbReference type="ARBA" id="ARBA00022691"/>
    </source>
</evidence>
<dbReference type="InterPro" id="IPR050377">
    <property type="entry name" value="Radical_SAM_PqqE_MftC-like"/>
</dbReference>
<dbReference type="GO" id="GO:0051539">
    <property type="term" value="F:4 iron, 4 sulfur cluster binding"/>
    <property type="evidence" value="ECO:0007669"/>
    <property type="project" value="UniProtKB-KW"/>
</dbReference>
<protein>
    <submittedName>
        <fullName evidence="8">Radical SAM/SPASM domain-containing protein</fullName>
    </submittedName>
</protein>
<keyword evidence="6" id="KW-0411">Iron-sulfur</keyword>
<dbReference type="CDD" id="cd01335">
    <property type="entry name" value="Radical_SAM"/>
    <property type="match status" value="1"/>
</dbReference>
<dbReference type="EMBL" id="METM01000008">
    <property type="protein sequence ID" value="OGB90467.1"/>
    <property type="molecule type" value="Genomic_DNA"/>
</dbReference>
<dbReference type="CDD" id="cd21123">
    <property type="entry name" value="SPASM_MftC-like"/>
    <property type="match status" value="1"/>
</dbReference>
<dbReference type="SMART" id="SM00729">
    <property type="entry name" value="Elp3"/>
    <property type="match status" value="1"/>
</dbReference>
<keyword evidence="2" id="KW-0004">4Fe-4S</keyword>
<dbReference type="PANTHER" id="PTHR11228:SF34">
    <property type="entry name" value="TUNGSTEN-CONTAINING ALDEHYDE FERREDOXIN OXIDOREDUCTASE COFACTOR MODIFYING PROTEIN"/>
    <property type="match status" value="1"/>
</dbReference>
<proteinExistence type="predicted"/>
<dbReference type="InterPro" id="IPR034391">
    <property type="entry name" value="AdoMet-like_SPASM_containing"/>
</dbReference>
<dbReference type="PIRSF" id="PIRSF037420">
    <property type="entry name" value="PQQ_syn_pqqE"/>
    <property type="match status" value="1"/>
</dbReference>